<evidence type="ECO:0000313" key="2">
    <source>
        <dbReference type="EMBL" id="CEM43260.1"/>
    </source>
</evidence>
<organism evidence="2">
    <name type="scientific">Chromera velia CCMP2878</name>
    <dbReference type="NCBI Taxonomy" id="1169474"/>
    <lineage>
        <taxon>Eukaryota</taxon>
        <taxon>Sar</taxon>
        <taxon>Alveolata</taxon>
        <taxon>Colpodellida</taxon>
        <taxon>Chromeraceae</taxon>
        <taxon>Chromera</taxon>
    </lineage>
</organism>
<protein>
    <submittedName>
        <fullName evidence="2">Uncharacterized protein</fullName>
    </submittedName>
</protein>
<reference evidence="2" key="1">
    <citation type="submission" date="2014-11" db="EMBL/GenBank/DDBJ databases">
        <authorList>
            <person name="Otto D Thomas"/>
            <person name="Naeem Raeece"/>
        </authorList>
    </citation>
    <scope>NUCLEOTIDE SEQUENCE</scope>
</reference>
<dbReference type="VEuPathDB" id="CryptoDB:Cvel_27392"/>
<dbReference type="EMBL" id="CDMZ01002643">
    <property type="protein sequence ID" value="CEM43260.1"/>
    <property type="molecule type" value="Genomic_DNA"/>
</dbReference>
<feature type="region of interest" description="Disordered" evidence="1">
    <location>
        <begin position="1"/>
        <end position="42"/>
    </location>
</feature>
<accession>A0A0G4HGQ0</accession>
<dbReference type="AlphaFoldDB" id="A0A0G4HGQ0"/>
<gene>
    <name evidence="2" type="ORF">Cvel_27392</name>
</gene>
<sequence length="179" mass="20307">MHVKQEGGEGKEETEGNEECLGSRRTCREGREDGAMPPSPVASAVSGIWIRREEGALRVQEVEKEGVQIAPEDEKEKADEEEALREHLGELKERLGQMIREKEKRRRLLPRVVPIYAEIQKKMIDHVKPRKGHIDATAEKVVGRSHEGGMRSELERFLEEKLFAGEVRLSQGSKAIRCC</sequence>
<dbReference type="PhylomeDB" id="A0A0G4HGQ0"/>
<proteinExistence type="predicted"/>
<evidence type="ECO:0000256" key="1">
    <source>
        <dbReference type="SAM" id="MobiDB-lite"/>
    </source>
</evidence>
<name>A0A0G4HGQ0_9ALVE</name>
<feature type="compositionally biased region" description="Basic and acidic residues" evidence="1">
    <location>
        <begin position="1"/>
        <end position="14"/>
    </location>
</feature>